<feature type="compositionally biased region" description="Basic and acidic residues" evidence="1">
    <location>
        <begin position="137"/>
        <end position="148"/>
    </location>
</feature>
<dbReference type="AlphaFoldDB" id="A0A7W9ZH93"/>
<keyword evidence="3" id="KW-1185">Reference proteome</keyword>
<evidence type="ECO:0000313" key="2">
    <source>
        <dbReference type="EMBL" id="MBB6211446.1"/>
    </source>
</evidence>
<feature type="compositionally biased region" description="Basic and acidic residues" evidence="1">
    <location>
        <begin position="194"/>
        <end position="208"/>
    </location>
</feature>
<evidence type="ECO:0000256" key="1">
    <source>
        <dbReference type="SAM" id="MobiDB-lite"/>
    </source>
</evidence>
<feature type="region of interest" description="Disordered" evidence="1">
    <location>
        <begin position="74"/>
        <end position="233"/>
    </location>
</feature>
<organism evidence="2 3">
    <name type="scientific">Novispirillum itersonii</name>
    <name type="common">Aquaspirillum itersonii</name>
    <dbReference type="NCBI Taxonomy" id="189"/>
    <lineage>
        <taxon>Bacteria</taxon>
        <taxon>Pseudomonadati</taxon>
        <taxon>Pseudomonadota</taxon>
        <taxon>Alphaproteobacteria</taxon>
        <taxon>Rhodospirillales</taxon>
        <taxon>Novispirillaceae</taxon>
        <taxon>Novispirillum</taxon>
    </lineage>
</organism>
<gene>
    <name evidence="2" type="ORF">FHS48_002885</name>
</gene>
<comment type="caution">
    <text evidence="2">The sequence shown here is derived from an EMBL/GenBank/DDBJ whole genome shotgun (WGS) entry which is preliminary data.</text>
</comment>
<feature type="region of interest" description="Disordered" evidence="1">
    <location>
        <begin position="489"/>
        <end position="514"/>
    </location>
</feature>
<proteinExistence type="predicted"/>
<dbReference type="Proteomes" id="UP000544872">
    <property type="component" value="Unassembled WGS sequence"/>
</dbReference>
<protein>
    <recommendedName>
        <fullName evidence="4">SH3 domain-containing protein</fullName>
    </recommendedName>
</protein>
<feature type="compositionally biased region" description="Pro residues" evidence="1">
    <location>
        <begin position="257"/>
        <end position="266"/>
    </location>
</feature>
<feature type="region of interest" description="Disordered" evidence="1">
    <location>
        <begin position="245"/>
        <end position="270"/>
    </location>
</feature>
<name>A0A7W9ZH93_NOVIT</name>
<feature type="compositionally biased region" description="Basic and acidic residues" evidence="1">
    <location>
        <begin position="157"/>
        <end position="173"/>
    </location>
</feature>
<accession>A0A7W9ZH93</accession>
<dbReference type="RefSeq" id="WP_184264258.1">
    <property type="nucleotide sequence ID" value="NZ_JACIIX010000011.1"/>
</dbReference>
<sequence>MGKAVWLGAGAAVAVITGIGLRYGMIELSRPPVTGAVPARLGTAVPADDPAAPFTEVIRQAGAFADAVSRAGKALLSPESPPPVAGHGEIALAPVQPDTPKVGPQVGPVTSDPSRPAPAKAEGPKPDAAKAGPVKTDPPKAETPKTEPTKAPAAKPDPAKADGQKAESQKTDPQKSGPQKTDPGKPGSGIAEAVRPDSGKPEAGKPDSGKGGTPQAATGVPPAPPDVPPVSGGLDLAQMAERFKAPASRTPVSAPIPDAPPAPPPVATAFAPADQYPLTDWTLDYGEAGYLGRLTLNGEPLKDRRPGLAETLEVSGWAGDSLIGIRFSHVLAALCGRVVGMAPVQDPTPEIGRTIHSNLSAAGWTLRLPVELLPRCDKPVLSVLAVRDGKFAYPLRGEQPLTLPADTVKAPASVTVKPLRPGDLPFLDRQPLTLTAKATTVRRCGASDCAPVGSLPAGDYNVAVMDRQKGWALLVTSSVSGWIPEGVLRPPVRKPAPAKPEGKPEDAKAAGTAG</sequence>
<reference evidence="2 3" key="1">
    <citation type="submission" date="2020-08" db="EMBL/GenBank/DDBJ databases">
        <title>Genomic Encyclopedia of Type Strains, Phase IV (KMG-IV): sequencing the most valuable type-strain genomes for metagenomic binning, comparative biology and taxonomic classification.</title>
        <authorList>
            <person name="Goeker M."/>
        </authorList>
    </citation>
    <scope>NUCLEOTIDE SEQUENCE [LARGE SCALE GENOMIC DNA]</scope>
    <source>
        <strain evidence="2 3">DSM 11590</strain>
    </source>
</reference>
<evidence type="ECO:0000313" key="3">
    <source>
        <dbReference type="Proteomes" id="UP000544872"/>
    </source>
</evidence>
<dbReference type="EMBL" id="JACIIX010000011">
    <property type="protein sequence ID" value="MBB6211446.1"/>
    <property type="molecule type" value="Genomic_DNA"/>
</dbReference>
<evidence type="ECO:0008006" key="4">
    <source>
        <dbReference type="Google" id="ProtNLM"/>
    </source>
</evidence>